<sequence>MTPLSCDNRLRGLLIIRWREVTLEREARRTYFLILIYLTRLAPT</sequence>
<protein>
    <submittedName>
        <fullName evidence="1">Uncharacterized protein</fullName>
    </submittedName>
</protein>
<evidence type="ECO:0000313" key="2">
    <source>
        <dbReference type="Proteomes" id="UP000182811"/>
    </source>
</evidence>
<dbReference type="EMBL" id="MDDC01000015">
    <property type="protein sequence ID" value="OIQ58466.1"/>
    <property type="molecule type" value="Genomic_DNA"/>
</dbReference>
<organism evidence="1 2">
    <name type="scientific">Neomoorella thermoacetica</name>
    <name type="common">Clostridium thermoaceticum</name>
    <dbReference type="NCBI Taxonomy" id="1525"/>
    <lineage>
        <taxon>Bacteria</taxon>
        <taxon>Bacillati</taxon>
        <taxon>Bacillota</taxon>
        <taxon>Clostridia</taxon>
        <taxon>Neomoorellales</taxon>
        <taxon>Neomoorellaceae</taxon>
        <taxon>Neomoorella</taxon>
    </lineage>
</organism>
<proteinExistence type="predicted"/>
<comment type="caution">
    <text evidence="1">The sequence shown here is derived from an EMBL/GenBank/DDBJ whole genome shotgun (WGS) entry which is preliminary data.</text>
</comment>
<dbReference type="Proteomes" id="UP000182811">
    <property type="component" value="Unassembled WGS sequence"/>
</dbReference>
<accession>A0A1J5NHZ1</accession>
<reference evidence="1 2" key="1">
    <citation type="submission" date="2016-08" db="EMBL/GenBank/DDBJ databases">
        <title>Genome-based comparison of Moorella thermoacetic strains.</title>
        <authorList>
            <person name="Poehlein A."/>
            <person name="Bengelsdorf F.R."/>
            <person name="Esser C."/>
            <person name="Duerre P."/>
            <person name="Daniel R."/>
        </authorList>
    </citation>
    <scope>NUCLEOTIDE SEQUENCE [LARGE SCALE GENOMIC DNA]</scope>
    <source>
        <strain evidence="1 2">DSM 21394</strain>
    </source>
</reference>
<dbReference type="AlphaFoldDB" id="A0A1J5NHZ1"/>
<evidence type="ECO:0000313" key="1">
    <source>
        <dbReference type="EMBL" id="OIQ58466.1"/>
    </source>
</evidence>
<name>A0A1J5NHZ1_NEOTH</name>
<gene>
    <name evidence="1" type="ORF">MOTE_19880</name>
</gene>